<dbReference type="RefSeq" id="WP_066142727.1">
    <property type="nucleotide sequence ID" value="NZ_CBCSGM010000002.1"/>
</dbReference>
<accession>A0A2X4YX10</accession>
<name>A0A2X4YX10_LEDLE</name>
<dbReference type="EMBL" id="LS483476">
    <property type="protein sequence ID" value="SQI52894.1"/>
    <property type="molecule type" value="Genomic_DNA"/>
</dbReference>
<feature type="transmembrane region" description="Helical" evidence="1">
    <location>
        <begin position="128"/>
        <end position="149"/>
    </location>
</feature>
<gene>
    <name evidence="2" type="ORF">NCTC4824_00562</name>
</gene>
<evidence type="ECO:0000313" key="2">
    <source>
        <dbReference type="EMBL" id="SQI52894.1"/>
    </source>
</evidence>
<evidence type="ECO:0000256" key="1">
    <source>
        <dbReference type="SAM" id="Phobius"/>
    </source>
</evidence>
<protein>
    <submittedName>
        <fullName evidence="2">Uncharacterized protein</fullName>
    </submittedName>
</protein>
<sequence>MLSYMYYEVRDLIKKEYKEEFSLGAKQRRLFATCLLGVLIIIATPMASIIHKYLWFVGIPLGGLLTVISLVVASKFQKKYNNKKHIKKIEKGIKELGLNNAEKISRLRKEIEDLNIKEEERAQKMMQLVGQVFKGVFWVPLAFLIGTLFNSNSIAIDFDGLLTLSVLLLLIAITLIGVLISLFPSVPYLFQYGRRERDRVLQYLLDIEYLLQEEKEILLSGK</sequence>
<proteinExistence type="predicted"/>
<dbReference type="AlphaFoldDB" id="A0A2X4YX10"/>
<evidence type="ECO:0000313" key="3">
    <source>
        <dbReference type="Proteomes" id="UP000249134"/>
    </source>
</evidence>
<reference evidence="2 3" key="1">
    <citation type="submission" date="2018-06" db="EMBL/GenBank/DDBJ databases">
        <authorList>
            <consortium name="Pathogen Informatics"/>
            <person name="Doyle S."/>
        </authorList>
    </citation>
    <scope>NUCLEOTIDE SEQUENCE [LARGE SCALE GENOMIC DNA]</scope>
    <source>
        <strain evidence="2 3">NCTC4824</strain>
    </source>
</reference>
<feature type="transmembrane region" description="Helical" evidence="1">
    <location>
        <begin position="161"/>
        <end position="190"/>
    </location>
</feature>
<organism evidence="2 3">
    <name type="scientific">Lederbergia lenta</name>
    <name type="common">Bacillus lentus</name>
    <dbReference type="NCBI Taxonomy" id="1467"/>
    <lineage>
        <taxon>Bacteria</taxon>
        <taxon>Bacillati</taxon>
        <taxon>Bacillota</taxon>
        <taxon>Bacilli</taxon>
        <taxon>Bacillales</taxon>
        <taxon>Bacillaceae</taxon>
        <taxon>Lederbergia</taxon>
    </lineage>
</organism>
<keyword evidence="1" id="KW-0812">Transmembrane</keyword>
<dbReference type="KEGG" id="blen:NCTC4824_00562"/>
<dbReference type="Proteomes" id="UP000249134">
    <property type="component" value="Chromosome 1"/>
</dbReference>
<feature type="transmembrane region" description="Helical" evidence="1">
    <location>
        <begin position="30"/>
        <end position="47"/>
    </location>
</feature>
<keyword evidence="1" id="KW-0472">Membrane</keyword>
<keyword evidence="1" id="KW-1133">Transmembrane helix</keyword>
<feature type="transmembrane region" description="Helical" evidence="1">
    <location>
        <begin position="53"/>
        <end position="73"/>
    </location>
</feature>
<keyword evidence="3" id="KW-1185">Reference proteome</keyword>